<accession>A0A377VB26</accession>
<evidence type="ECO:0000313" key="2">
    <source>
        <dbReference type="Proteomes" id="UP000255518"/>
    </source>
</evidence>
<proteinExistence type="predicted"/>
<evidence type="ECO:0000313" key="1">
    <source>
        <dbReference type="EMBL" id="STT06250.1"/>
    </source>
</evidence>
<name>A0A377VB26_KLEPN</name>
<sequence length="64" mass="6840">MAKGMRVKLNYHVSHDPDTGAEVTRLTPRRSPVIATTSIRSAFLTMAAIYCSPASLTATGTTIC</sequence>
<organism evidence="1 2">
    <name type="scientific">Klebsiella pneumoniae</name>
    <dbReference type="NCBI Taxonomy" id="573"/>
    <lineage>
        <taxon>Bacteria</taxon>
        <taxon>Pseudomonadati</taxon>
        <taxon>Pseudomonadota</taxon>
        <taxon>Gammaproteobacteria</taxon>
        <taxon>Enterobacterales</taxon>
        <taxon>Enterobacteriaceae</taxon>
        <taxon>Klebsiella/Raoultella group</taxon>
        <taxon>Klebsiella</taxon>
        <taxon>Klebsiella pneumoniae complex</taxon>
    </lineage>
</organism>
<dbReference type="AlphaFoldDB" id="A0A377VB26"/>
<keyword evidence="1" id="KW-0456">Lyase</keyword>
<protein>
    <submittedName>
        <fullName evidence="1">Oligogalacturonate lyase</fullName>
    </submittedName>
</protein>
<reference evidence="1 2" key="1">
    <citation type="submission" date="2018-06" db="EMBL/GenBank/DDBJ databases">
        <authorList>
            <consortium name="Pathogen Informatics"/>
            <person name="Doyle S."/>
        </authorList>
    </citation>
    <scope>NUCLEOTIDE SEQUENCE [LARGE SCALE GENOMIC DNA]</scope>
    <source>
        <strain evidence="1 2">NCTC13443</strain>
    </source>
</reference>
<dbReference type="Proteomes" id="UP000255518">
    <property type="component" value="Unassembled WGS sequence"/>
</dbReference>
<dbReference type="GO" id="GO:0016829">
    <property type="term" value="F:lyase activity"/>
    <property type="evidence" value="ECO:0007669"/>
    <property type="project" value="UniProtKB-KW"/>
</dbReference>
<gene>
    <name evidence="1" type="ORF">NCTC13443_06202</name>
</gene>
<dbReference type="EMBL" id="UGKT01000001">
    <property type="protein sequence ID" value="STT06250.1"/>
    <property type="molecule type" value="Genomic_DNA"/>
</dbReference>